<keyword evidence="2" id="KW-1185">Reference proteome</keyword>
<evidence type="ECO:0000313" key="2">
    <source>
        <dbReference type="Proteomes" id="UP000628669"/>
    </source>
</evidence>
<name>A0ABS1FY43_9FLAO</name>
<proteinExistence type="predicted"/>
<comment type="caution">
    <text evidence="1">The sequence shown here is derived from an EMBL/GenBank/DDBJ whole genome shotgun (WGS) entry which is preliminary data.</text>
</comment>
<accession>A0ABS1FY43</accession>
<sequence length="108" mass="13209">METKIIELIHIIKRRPGMVFFDGTNAVLKDYIHFFEGFFYSLEFTLNMNFEREISKWYQKRTDFIAPNMNWFAQFEHINKDLIEKEKIEKLLNTLEDFFNYYNTSSLT</sequence>
<protein>
    <submittedName>
        <fullName evidence="1">Uncharacterized protein</fullName>
    </submittedName>
</protein>
<dbReference type="EMBL" id="JAENHK010000010">
    <property type="protein sequence ID" value="MBK1897377.1"/>
    <property type="molecule type" value="Genomic_DNA"/>
</dbReference>
<organism evidence="1 2">
    <name type="scientific">Chryseobacterium paridis</name>
    <dbReference type="NCBI Taxonomy" id="2800328"/>
    <lineage>
        <taxon>Bacteria</taxon>
        <taxon>Pseudomonadati</taxon>
        <taxon>Bacteroidota</taxon>
        <taxon>Flavobacteriia</taxon>
        <taxon>Flavobacteriales</taxon>
        <taxon>Weeksellaceae</taxon>
        <taxon>Chryseobacterium group</taxon>
        <taxon>Chryseobacterium</taxon>
    </lineage>
</organism>
<dbReference type="Proteomes" id="UP000628669">
    <property type="component" value="Unassembled WGS sequence"/>
</dbReference>
<gene>
    <name evidence="1" type="ORF">JHL15_16550</name>
</gene>
<evidence type="ECO:0000313" key="1">
    <source>
        <dbReference type="EMBL" id="MBK1897377.1"/>
    </source>
</evidence>
<reference evidence="2" key="1">
    <citation type="submission" date="2021-01" db="EMBL/GenBank/DDBJ databases">
        <title>Genome public.</title>
        <authorList>
            <person name="Liu C."/>
            <person name="Sun Q."/>
        </authorList>
    </citation>
    <scope>NUCLEOTIDE SEQUENCE [LARGE SCALE GENOMIC DNA]</scope>
    <source>
        <strain evidence="2">YIM B02567</strain>
    </source>
</reference>
<dbReference type="RefSeq" id="WP_200247528.1">
    <property type="nucleotide sequence ID" value="NZ_JAENHK010000010.1"/>
</dbReference>